<proteinExistence type="predicted"/>
<dbReference type="PANTHER" id="PTHR33639">
    <property type="entry name" value="THIOL-DISULFIDE OXIDOREDUCTASE DCC"/>
    <property type="match status" value="1"/>
</dbReference>
<dbReference type="InterPro" id="IPR052927">
    <property type="entry name" value="DCC_oxidoreductase"/>
</dbReference>
<dbReference type="Pfam" id="PF04134">
    <property type="entry name" value="DCC1-like"/>
    <property type="match status" value="1"/>
</dbReference>
<evidence type="ECO:0000313" key="1">
    <source>
        <dbReference type="EMBL" id="QAY65735.1"/>
    </source>
</evidence>
<organism evidence="1 2">
    <name type="scientific">Paenibacillus protaetiae</name>
    <dbReference type="NCBI Taxonomy" id="2509456"/>
    <lineage>
        <taxon>Bacteria</taxon>
        <taxon>Bacillati</taxon>
        <taxon>Bacillota</taxon>
        <taxon>Bacilli</taxon>
        <taxon>Bacillales</taxon>
        <taxon>Paenibacillaceae</taxon>
        <taxon>Paenibacillus</taxon>
    </lineage>
</organism>
<dbReference type="GO" id="GO:0015035">
    <property type="term" value="F:protein-disulfide reductase activity"/>
    <property type="evidence" value="ECO:0007669"/>
    <property type="project" value="InterPro"/>
</dbReference>
<dbReference type="EMBL" id="CP035492">
    <property type="protein sequence ID" value="QAY65735.1"/>
    <property type="molecule type" value="Genomic_DNA"/>
</dbReference>
<dbReference type="Proteomes" id="UP000293568">
    <property type="component" value="Chromosome"/>
</dbReference>
<dbReference type="InterPro" id="IPR007263">
    <property type="entry name" value="DCC1-like"/>
</dbReference>
<dbReference type="SUPFAM" id="SSF53901">
    <property type="entry name" value="Thiolase-like"/>
    <property type="match status" value="1"/>
</dbReference>
<dbReference type="PANTHER" id="PTHR33639:SF2">
    <property type="entry name" value="DUF393 DOMAIN-CONTAINING PROTEIN"/>
    <property type="match status" value="1"/>
</dbReference>
<dbReference type="OrthoDB" id="9785438at2"/>
<protein>
    <submittedName>
        <fullName evidence="1">Thiol-disulfide oxidoreductase DCC family protein</fullName>
    </submittedName>
</protein>
<reference evidence="1 2" key="1">
    <citation type="submission" date="2019-01" db="EMBL/GenBank/DDBJ databases">
        <title>Genome sequencing of strain FW100M-2.</title>
        <authorList>
            <person name="Heo J."/>
            <person name="Kim S.-J."/>
            <person name="Kim J.-S."/>
            <person name="Hong S.-B."/>
            <person name="Kwon S.-W."/>
        </authorList>
    </citation>
    <scope>NUCLEOTIDE SEQUENCE [LARGE SCALE GENOMIC DNA]</scope>
    <source>
        <strain evidence="1 2">FW100M-2</strain>
    </source>
</reference>
<keyword evidence="2" id="KW-1185">Reference proteome</keyword>
<accession>A0A4P6ETH3</accession>
<name>A0A4P6ETH3_9BACL</name>
<evidence type="ECO:0000313" key="2">
    <source>
        <dbReference type="Proteomes" id="UP000293568"/>
    </source>
</evidence>
<dbReference type="GO" id="GO:0016746">
    <property type="term" value="F:acyltransferase activity"/>
    <property type="evidence" value="ECO:0007669"/>
    <property type="project" value="InterPro"/>
</dbReference>
<dbReference type="KEGG" id="pprt:ET464_04420"/>
<dbReference type="AlphaFoldDB" id="A0A4P6ETH3"/>
<sequence length="168" mass="18578">MKQEQNGPSQTEPLLAGQQQAPVSAGAVLLIDGECNLCNGIVQFIIKRDHKRCFRFASLQSPAGQRLLQEAGLPAGEIDTVVLLEQGAVYTRSTAALRILLRLGRGWKLMYVLAACPPAWRDWLYNQVARNRYRLFGRRDTCLVPTASIQERFLPDEETHAGAQGTSG</sequence>
<gene>
    <name evidence="1" type="ORF">ET464_04420</name>
</gene>
<dbReference type="InterPro" id="IPR016039">
    <property type="entry name" value="Thiolase-like"/>
</dbReference>